<organism evidence="1 2">
    <name type="scientific">Neisseria cinerea ATCC 14685</name>
    <dbReference type="NCBI Taxonomy" id="546262"/>
    <lineage>
        <taxon>Bacteria</taxon>
        <taxon>Pseudomonadati</taxon>
        <taxon>Pseudomonadota</taxon>
        <taxon>Betaproteobacteria</taxon>
        <taxon>Neisseriales</taxon>
        <taxon>Neisseriaceae</taxon>
        <taxon>Neisseria</taxon>
    </lineage>
</organism>
<accession>D0W5N9</accession>
<gene>
    <name evidence="1" type="ORF">NEICINOT_05008</name>
</gene>
<evidence type="ECO:0000313" key="2">
    <source>
        <dbReference type="Proteomes" id="UP000003294"/>
    </source>
</evidence>
<name>D0W5N9_NEICI</name>
<comment type="caution">
    <text evidence="1">The sequence shown here is derived from an EMBL/GenBank/DDBJ whole genome shotgun (WGS) entry which is preliminary data.</text>
</comment>
<dbReference type="EMBL" id="ACDY02000016">
    <property type="protein sequence ID" value="EEZ70888.1"/>
    <property type="molecule type" value="Genomic_DNA"/>
</dbReference>
<dbReference type="AlphaFoldDB" id="D0W5N9"/>
<reference evidence="1 2" key="1">
    <citation type="submission" date="2009-10" db="EMBL/GenBank/DDBJ databases">
        <authorList>
            <person name="Weinstock G."/>
            <person name="Sodergren E."/>
            <person name="Clifton S."/>
            <person name="Fulton L."/>
            <person name="Fulton B."/>
            <person name="Courtney L."/>
            <person name="Fronick C."/>
            <person name="Harrison M."/>
            <person name="Strong C."/>
            <person name="Farmer C."/>
            <person name="Delahaunty K."/>
            <person name="Markovic C."/>
            <person name="Hall O."/>
            <person name="Minx P."/>
            <person name="Tomlinson C."/>
            <person name="Mitreva M."/>
            <person name="Nelson J."/>
            <person name="Hou S."/>
            <person name="Wollam A."/>
            <person name="Pepin K.H."/>
            <person name="Johnson M."/>
            <person name="Bhonagiri V."/>
            <person name="Nash W.E."/>
            <person name="Warren W."/>
            <person name="Chinwalla A."/>
            <person name="Mardis E.R."/>
            <person name="Wilson R.K."/>
        </authorList>
    </citation>
    <scope>NUCLEOTIDE SEQUENCE [LARGE SCALE GENOMIC DNA]</scope>
    <source>
        <strain evidence="1 2">ATCC 14685</strain>
    </source>
</reference>
<evidence type="ECO:0000313" key="1">
    <source>
        <dbReference type="EMBL" id="EEZ70888.1"/>
    </source>
</evidence>
<sequence>MLPKQTKRTFGLPIFPFPDTYPCRLKPNLFQTACGHQSY</sequence>
<dbReference type="Proteomes" id="UP000003294">
    <property type="component" value="Unassembled WGS sequence"/>
</dbReference>
<protein>
    <submittedName>
        <fullName evidence="1">Uncharacterized protein</fullName>
    </submittedName>
</protein>
<proteinExistence type="predicted"/>